<protein>
    <recommendedName>
        <fullName evidence="5">Transposase domain-containing protein</fullName>
    </recommendedName>
</protein>
<dbReference type="InParanoid" id="A0A0H2RBQ6"/>
<dbReference type="Proteomes" id="UP000053477">
    <property type="component" value="Unassembled WGS sequence"/>
</dbReference>
<feature type="compositionally biased region" description="Polar residues" evidence="1">
    <location>
        <begin position="474"/>
        <end position="490"/>
    </location>
</feature>
<keyword evidence="2" id="KW-0812">Transmembrane</keyword>
<sequence length="950" mass="107043">MAPVEKLICAIAVWLYVTAGASRSVSNKLLRALSYLTATIFTVLGVALTSLGIAIEFPTINVPRDVRTAYKRHFSEPKIKRTMCCPKCFHIFDCPVNQIPLKCRFRKSPQSFECGASLWRTQRTRKGKKKVPACLYTTQSFKAWLRFFLSRKVIDDALQKTFDKQVNAPVGIGSQMNDVHDSPAWRDLYGNSQSPYNLVFGIYIDWFLIFKMKIAVGKKASCGVISLYCLNLPPHLRYRPENLFIMGITPAPTAPDHFTLDHLLKPVLDEVALFGDALGVAIPTFLHPEEVFVRARIAPVLADSPARSLISGFLGHAAKYFCAFCKCTADQMGSLDLGDFEPRNGTEVKADALKWKMTVTKNRKETLEGKNGIRWTYLHTLDYWDPVKHVVLGFMHNWLEGILEHHLRVLWGVGRGTAHQKKADEMDEEGVWVEEDRLESESELSELAAEEYTYQASVASPSSFVSAASLPPSTNISRTPSLNSEASGPSDSGLAQAGAVPQELAASSTSTLRTGLGREGSAASNSTLRDEQESDDEQYIAVPEAARGVYSLPNDKLLQIRECIRDVTLPTWIGRPPANLGEASHGKLKANDFWVLFSCILPLVVPEFWRADSPFESDRLQIEGFHNLVAATNIICSFKTSNAEADAYTELYVRYREIIHHLFPYWPSRPNQHWAMHNGDFLKYWGPLPPLSEFSGEHIIGMMQNIKTNRKLRDMDYTMLHQMSRRQHVEAALQEENALKPLGDILFEDARPSPGACSKKMSGFEQAQYLANGTTALHSRDYYTLLGYLQATGRPYYSIEDQVLIRKDTRILPPYVRQCTSAIISERTYSTRTSHEGNSAILYYDQFTQRFFTGNIEAIWSLPLDASVHTFFVVRAHEGLPDGEAAKAPFDGFDRHYCTRIVDAAPSNQIHILEEQYIKSHLSTYKRPYGTYGIARETLVVCWALNRDRR</sequence>
<evidence type="ECO:0000256" key="1">
    <source>
        <dbReference type="SAM" id="MobiDB-lite"/>
    </source>
</evidence>
<dbReference type="PANTHER" id="PTHR46579:SF1">
    <property type="entry name" value="F5_8 TYPE C DOMAIN-CONTAINING PROTEIN"/>
    <property type="match status" value="1"/>
</dbReference>
<gene>
    <name evidence="3" type="ORF">SCHPADRAFT_834775</name>
</gene>
<organism evidence="3 4">
    <name type="scientific">Schizopora paradoxa</name>
    <dbReference type="NCBI Taxonomy" id="27342"/>
    <lineage>
        <taxon>Eukaryota</taxon>
        <taxon>Fungi</taxon>
        <taxon>Dikarya</taxon>
        <taxon>Basidiomycota</taxon>
        <taxon>Agaricomycotina</taxon>
        <taxon>Agaricomycetes</taxon>
        <taxon>Hymenochaetales</taxon>
        <taxon>Schizoporaceae</taxon>
        <taxon>Schizopora</taxon>
    </lineage>
</organism>
<name>A0A0H2RBQ6_9AGAM</name>
<dbReference type="AlphaFoldDB" id="A0A0H2RBQ6"/>
<keyword evidence="4" id="KW-1185">Reference proteome</keyword>
<keyword evidence="2" id="KW-0472">Membrane</keyword>
<evidence type="ECO:0000313" key="3">
    <source>
        <dbReference type="EMBL" id="KLO08882.1"/>
    </source>
</evidence>
<dbReference type="EMBL" id="KQ086074">
    <property type="protein sequence ID" value="KLO08882.1"/>
    <property type="molecule type" value="Genomic_DNA"/>
</dbReference>
<dbReference type="PANTHER" id="PTHR46579">
    <property type="entry name" value="F5/8 TYPE C DOMAIN-CONTAINING PROTEIN-RELATED"/>
    <property type="match status" value="1"/>
</dbReference>
<evidence type="ECO:0000313" key="4">
    <source>
        <dbReference type="Proteomes" id="UP000053477"/>
    </source>
</evidence>
<evidence type="ECO:0008006" key="5">
    <source>
        <dbReference type="Google" id="ProtNLM"/>
    </source>
</evidence>
<feature type="region of interest" description="Disordered" evidence="1">
    <location>
        <begin position="469"/>
        <end position="536"/>
    </location>
</feature>
<evidence type="ECO:0000256" key="2">
    <source>
        <dbReference type="SAM" id="Phobius"/>
    </source>
</evidence>
<dbReference type="STRING" id="27342.A0A0H2RBQ6"/>
<proteinExistence type="predicted"/>
<reference evidence="3 4" key="1">
    <citation type="submission" date="2015-04" db="EMBL/GenBank/DDBJ databases">
        <title>Complete genome sequence of Schizopora paradoxa KUC8140, a cosmopolitan wood degrader in East Asia.</title>
        <authorList>
            <consortium name="DOE Joint Genome Institute"/>
            <person name="Min B."/>
            <person name="Park H."/>
            <person name="Jang Y."/>
            <person name="Kim J.-J."/>
            <person name="Kim K.H."/>
            <person name="Pangilinan J."/>
            <person name="Lipzen A."/>
            <person name="Riley R."/>
            <person name="Grigoriev I.V."/>
            <person name="Spatafora J.W."/>
            <person name="Choi I.-G."/>
        </authorList>
    </citation>
    <scope>NUCLEOTIDE SEQUENCE [LARGE SCALE GENOMIC DNA]</scope>
    <source>
        <strain evidence="3 4">KUC8140</strain>
    </source>
</reference>
<feature type="transmembrane region" description="Helical" evidence="2">
    <location>
        <begin position="33"/>
        <end position="55"/>
    </location>
</feature>
<accession>A0A0H2RBQ6</accession>
<dbReference type="OrthoDB" id="3269001at2759"/>
<keyword evidence="2" id="KW-1133">Transmembrane helix</keyword>